<organism evidence="2 3">
    <name type="scientific">Pararobbsia alpina</name>
    <dbReference type="NCBI Taxonomy" id="621374"/>
    <lineage>
        <taxon>Bacteria</taxon>
        <taxon>Pseudomonadati</taxon>
        <taxon>Pseudomonadota</taxon>
        <taxon>Betaproteobacteria</taxon>
        <taxon>Burkholderiales</taxon>
        <taxon>Burkholderiaceae</taxon>
        <taxon>Pararobbsia</taxon>
    </lineage>
</organism>
<dbReference type="EMBL" id="CADIKM010000003">
    <property type="protein sequence ID" value="CAB3780319.1"/>
    <property type="molecule type" value="Genomic_DNA"/>
</dbReference>
<dbReference type="RefSeq" id="WP_175103537.1">
    <property type="nucleotide sequence ID" value="NZ_CADIKM010000003.1"/>
</dbReference>
<evidence type="ECO:0000259" key="1">
    <source>
        <dbReference type="Pfam" id="PF10276"/>
    </source>
</evidence>
<evidence type="ECO:0000313" key="3">
    <source>
        <dbReference type="Proteomes" id="UP000494115"/>
    </source>
</evidence>
<accession>A0A6S7AX28</accession>
<proteinExistence type="predicted"/>
<dbReference type="InterPro" id="IPR019401">
    <property type="entry name" value="Znf_CHCC"/>
</dbReference>
<dbReference type="AlphaFoldDB" id="A0A6S7AX28"/>
<dbReference type="Gene3D" id="2.60.260.40">
    <property type="entry name" value="q5lls5 like domains"/>
    <property type="match status" value="1"/>
</dbReference>
<dbReference type="Proteomes" id="UP000494115">
    <property type="component" value="Unassembled WGS sequence"/>
</dbReference>
<feature type="domain" description="Zinc finger CHCC-type" evidence="1">
    <location>
        <begin position="31"/>
        <end position="53"/>
    </location>
</feature>
<sequence length="65" mass="7369">MSENTAMPLVEVSAKDLPVYCPNPQMARWSSHPRVFIDVTHGEARCPYCSTRYKLRAGEVLKGHH</sequence>
<protein>
    <recommendedName>
        <fullName evidence="1">Zinc finger CHCC-type domain-containing protein</fullName>
    </recommendedName>
</protein>
<dbReference type="Pfam" id="PF10276">
    <property type="entry name" value="zf-CHCC"/>
    <property type="match status" value="1"/>
</dbReference>
<reference evidence="2 3" key="1">
    <citation type="submission" date="2020-04" db="EMBL/GenBank/DDBJ databases">
        <authorList>
            <person name="De Canck E."/>
        </authorList>
    </citation>
    <scope>NUCLEOTIDE SEQUENCE [LARGE SCALE GENOMIC DNA]</scope>
    <source>
        <strain evidence="2 3">LMG 28138</strain>
    </source>
</reference>
<gene>
    <name evidence="2" type="ORF">LMG28138_01013</name>
</gene>
<name>A0A6S7AX28_9BURK</name>
<keyword evidence="3" id="KW-1185">Reference proteome</keyword>
<evidence type="ECO:0000313" key="2">
    <source>
        <dbReference type="EMBL" id="CAB3780319.1"/>
    </source>
</evidence>